<name>A0ABY2FR74_9ACTN</name>
<dbReference type="Proteomes" id="UP000295060">
    <property type="component" value="Unassembled WGS sequence"/>
</dbReference>
<dbReference type="InterPro" id="IPR010895">
    <property type="entry name" value="CHRD"/>
</dbReference>
<evidence type="ECO:0000259" key="2">
    <source>
        <dbReference type="SMART" id="SM00754"/>
    </source>
</evidence>
<reference evidence="3 4" key="1">
    <citation type="submission" date="2019-03" db="EMBL/GenBank/DDBJ databases">
        <title>Genomic Encyclopedia of Type Strains, Phase III (KMG-III): the genomes of soil and plant-associated and newly described type strains.</title>
        <authorList>
            <person name="Whitman W."/>
        </authorList>
    </citation>
    <scope>NUCLEOTIDE SEQUENCE [LARGE SCALE GENOMIC DNA]</scope>
    <source>
        <strain evidence="3 4">VKMAc-2574</strain>
    </source>
</reference>
<dbReference type="RefSeq" id="WP_166679849.1">
    <property type="nucleotide sequence ID" value="NZ_SODU01000001.1"/>
</dbReference>
<comment type="caution">
    <text evidence="3">The sequence shown here is derived from an EMBL/GenBank/DDBJ whole genome shotgun (WGS) entry which is preliminary data.</text>
</comment>
<dbReference type="EMBL" id="SODU01000001">
    <property type="protein sequence ID" value="TDW95257.1"/>
    <property type="molecule type" value="Genomic_DNA"/>
</dbReference>
<accession>A0ABY2FR74</accession>
<dbReference type="Pfam" id="PF07452">
    <property type="entry name" value="CHRD"/>
    <property type="match status" value="1"/>
</dbReference>
<feature type="domain" description="CHRD" evidence="2">
    <location>
        <begin position="26"/>
        <end position="137"/>
    </location>
</feature>
<feature type="signal peptide" evidence="1">
    <location>
        <begin position="1"/>
        <end position="26"/>
    </location>
</feature>
<dbReference type="SMART" id="SM00754">
    <property type="entry name" value="CHRD"/>
    <property type="match status" value="1"/>
</dbReference>
<evidence type="ECO:0000313" key="3">
    <source>
        <dbReference type="EMBL" id="TDW95257.1"/>
    </source>
</evidence>
<evidence type="ECO:0000313" key="4">
    <source>
        <dbReference type="Proteomes" id="UP000295060"/>
    </source>
</evidence>
<sequence length="137" mass="13736">MSVRTTIAATAAVLAAAAFGMPAASAAPAIPLNGGQEAAAADPDGHGFFTYTIEGTTFCWTLSWHDIEPATAAHVHLAPRNVAGPVVIPLSVAANPGSGCTPISADLAAGITADPKAYYVNIHTATFPAGAIRGQLK</sequence>
<keyword evidence="4" id="KW-1185">Reference proteome</keyword>
<gene>
    <name evidence="3" type="ORF">EV137_2591</name>
</gene>
<proteinExistence type="predicted"/>
<protein>
    <submittedName>
        <fullName evidence="3">CHRD domain-containing protein</fullName>
    </submittedName>
</protein>
<feature type="chain" id="PRO_5046092624" evidence="1">
    <location>
        <begin position="27"/>
        <end position="137"/>
    </location>
</feature>
<keyword evidence="1" id="KW-0732">Signal</keyword>
<organism evidence="3 4">
    <name type="scientific">Kribbella pratensis</name>
    <dbReference type="NCBI Taxonomy" id="2512112"/>
    <lineage>
        <taxon>Bacteria</taxon>
        <taxon>Bacillati</taxon>
        <taxon>Actinomycetota</taxon>
        <taxon>Actinomycetes</taxon>
        <taxon>Propionibacteriales</taxon>
        <taxon>Kribbellaceae</taxon>
        <taxon>Kribbella</taxon>
    </lineage>
</organism>
<evidence type="ECO:0000256" key="1">
    <source>
        <dbReference type="SAM" id="SignalP"/>
    </source>
</evidence>